<dbReference type="EMBL" id="JAJNOC010000010">
    <property type="protein sequence ID" value="MCD2518993.1"/>
    <property type="molecule type" value="Genomic_DNA"/>
</dbReference>
<dbReference type="Proteomes" id="UP001179361">
    <property type="component" value="Unassembled WGS sequence"/>
</dbReference>
<protein>
    <submittedName>
        <fullName evidence="1">Uncharacterized protein</fullName>
    </submittedName>
</protein>
<name>A0ABS8QB58_9BURK</name>
<keyword evidence="2" id="KW-1185">Reference proteome</keyword>
<dbReference type="RefSeq" id="WP_231060270.1">
    <property type="nucleotide sequence ID" value="NZ_JAJNOC010000010.1"/>
</dbReference>
<proteinExistence type="predicted"/>
<organism evidence="1 2">
    <name type="scientific">Massilia phyllostachyos</name>
    <dbReference type="NCBI Taxonomy" id="2898585"/>
    <lineage>
        <taxon>Bacteria</taxon>
        <taxon>Pseudomonadati</taxon>
        <taxon>Pseudomonadota</taxon>
        <taxon>Betaproteobacteria</taxon>
        <taxon>Burkholderiales</taxon>
        <taxon>Oxalobacteraceae</taxon>
        <taxon>Telluria group</taxon>
        <taxon>Massilia</taxon>
    </lineage>
</organism>
<accession>A0ABS8QB58</accession>
<reference evidence="1" key="1">
    <citation type="submission" date="2021-11" db="EMBL/GenBank/DDBJ databases">
        <title>The complete genome of Massilia sp sp. G4R7.</title>
        <authorList>
            <person name="Liu L."/>
            <person name="Yue J."/>
            <person name="Yuan J."/>
            <person name="Yang F."/>
            <person name="Li L."/>
        </authorList>
    </citation>
    <scope>NUCLEOTIDE SEQUENCE</scope>
    <source>
        <strain evidence="1">G4R7</strain>
    </source>
</reference>
<comment type="caution">
    <text evidence="1">The sequence shown here is derived from an EMBL/GenBank/DDBJ whole genome shotgun (WGS) entry which is preliminary data.</text>
</comment>
<evidence type="ECO:0000313" key="1">
    <source>
        <dbReference type="EMBL" id="MCD2518993.1"/>
    </source>
</evidence>
<sequence>MANDYNIAIQFNPGNPMATWSIDGKIEALIKAQPDDTLTFDFRLPDSPSVTLASAMLFAGPRKPAEAPSPFNATQIPLVQGSKVKVQNDGFWGFSIAFTTTNQDGTTGFYFLPDPELEVGST</sequence>
<evidence type="ECO:0000313" key="2">
    <source>
        <dbReference type="Proteomes" id="UP001179361"/>
    </source>
</evidence>
<gene>
    <name evidence="1" type="ORF">LQ564_22075</name>
</gene>